<comment type="subunit">
    <text evidence="2">Homodimer.</text>
</comment>
<protein>
    <submittedName>
        <fullName evidence="6">Thioredoxin reductase</fullName>
    </submittedName>
</protein>
<sequence>MILDCAVIGGGPAGLNASLVLGRARRKIILFDDNRPRNAVTSESHGFITRDGIDPQELKRIAQDELRKYPDVRVEKQRVREIQKKEQHFQITMENGDIYQAKKVILATGFKEIMPDVKRVAEFYGNSLFSCPYCDGWELRDQPLAVISENPHAFHMAKIVSNWTDDVIVCTNGRQILSEDEKEILGRKHIHVYEEKILSLIGECGALEEIAFVDGTTVKRTGGFITPEWTQSSPFASALGCARNERGGIDVDQMKQTTIPGVFACGDTLMAGPSQLIIAAGEGSMAGAAVNAALVEESFAEHKKGGKIDAS</sequence>
<organism evidence="6 7">
    <name type="scientific">Sinobaca qinghaiensis</name>
    <dbReference type="NCBI Taxonomy" id="342944"/>
    <lineage>
        <taxon>Bacteria</taxon>
        <taxon>Bacillati</taxon>
        <taxon>Bacillota</taxon>
        <taxon>Bacilli</taxon>
        <taxon>Bacillales</taxon>
        <taxon>Sporolactobacillaceae</taxon>
        <taxon>Sinobaca</taxon>
    </lineage>
</organism>
<evidence type="ECO:0000256" key="2">
    <source>
        <dbReference type="ARBA" id="ARBA00011738"/>
    </source>
</evidence>
<evidence type="ECO:0000313" key="7">
    <source>
        <dbReference type="Proteomes" id="UP000285120"/>
    </source>
</evidence>
<evidence type="ECO:0000256" key="3">
    <source>
        <dbReference type="ARBA" id="ARBA00022630"/>
    </source>
</evidence>
<evidence type="ECO:0000259" key="5">
    <source>
        <dbReference type="Pfam" id="PF07992"/>
    </source>
</evidence>
<keyword evidence="3" id="KW-0285">Flavoprotein</keyword>
<dbReference type="InterPro" id="IPR036188">
    <property type="entry name" value="FAD/NAD-bd_sf"/>
</dbReference>
<accession>A0A419V7R5</accession>
<dbReference type="Gene3D" id="3.50.50.60">
    <property type="entry name" value="FAD/NAD(P)-binding domain"/>
    <property type="match status" value="2"/>
</dbReference>
<keyword evidence="7" id="KW-1185">Reference proteome</keyword>
<evidence type="ECO:0000313" key="6">
    <source>
        <dbReference type="EMBL" id="RKD75993.1"/>
    </source>
</evidence>
<proteinExistence type="predicted"/>
<comment type="caution">
    <text evidence="6">The sequence shown here is derived from an EMBL/GenBank/DDBJ whole genome shotgun (WGS) entry which is preliminary data.</text>
</comment>
<dbReference type="OrthoDB" id="9806179at2"/>
<dbReference type="InterPro" id="IPR050097">
    <property type="entry name" value="Ferredoxin-NADP_redctase_2"/>
</dbReference>
<dbReference type="PRINTS" id="PR00368">
    <property type="entry name" value="FADPNR"/>
</dbReference>
<gene>
    <name evidence="6" type="ORF">ATL39_0205</name>
</gene>
<reference evidence="6 7" key="1">
    <citation type="submission" date="2018-09" db="EMBL/GenBank/DDBJ databases">
        <title>Genomic Encyclopedia of Archaeal and Bacterial Type Strains, Phase II (KMG-II): from individual species to whole genera.</title>
        <authorList>
            <person name="Goeker M."/>
        </authorList>
    </citation>
    <scope>NUCLEOTIDE SEQUENCE [LARGE SCALE GENOMIC DNA]</scope>
    <source>
        <strain evidence="6 7">DSM 17008</strain>
    </source>
</reference>
<dbReference type="PANTHER" id="PTHR48105">
    <property type="entry name" value="THIOREDOXIN REDUCTASE 1-RELATED-RELATED"/>
    <property type="match status" value="1"/>
</dbReference>
<feature type="domain" description="FAD/NAD(P)-binding" evidence="5">
    <location>
        <begin position="4"/>
        <end position="283"/>
    </location>
</feature>
<evidence type="ECO:0000256" key="1">
    <source>
        <dbReference type="ARBA" id="ARBA00001974"/>
    </source>
</evidence>
<dbReference type="GO" id="GO:0016491">
    <property type="term" value="F:oxidoreductase activity"/>
    <property type="evidence" value="ECO:0007669"/>
    <property type="project" value="UniProtKB-KW"/>
</dbReference>
<dbReference type="Pfam" id="PF07992">
    <property type="entry name" value="Pyr_redox_2"/>
    <property type="match status" value="1"/>
</dbReference>
<dbReference type="Proteomes" id="UP000285120">
    <property type="component" value="Unassembled WGS sequence"/>
</dbReference>
<dbReference type="AlphaFoldDB" id="A0A419V7R5"/>
<keyword evidence="4" id="KW-0560">Oxidoreductase</keyword>
<dbReference type="SUPFAM" id="SSF51905">
    <property type="entry name" value="FAD/NAD(P)-binding domain"/>
    <property type="match status" value="1"/>
</dbReference>
<name>A0A419V7R5_9BACL</name>
<dbReference type="RefSeq" id="WP_120191417.1">
    <property type="nucleotide sequence ID" value="NZ_RAPK01000006.1"/>
</dbReference>
<dbReference type="EMBL" id="RAPK01000006">
    <property type="protein sequence ID" value="RKD75993.1"/>
    <property type="molecule type" value="Genomic_DNA"/>
</dbReference>
<dbReference type="InterPro" id="IPR023753">
    <property type="entry name" value="FAD/NAD-binding_dom"/>
</dbReference>
<dbReference type="PRINTS" id="PR00469">
    <property type="entry name" value="PNDRDTASEII"/>
</dbReference>
<evidence type="ECO:0000256" key="4">
    <source>
        <dbReference type="ARBA" id="ARBA00023002"/>
    </source>
</evidence>
<comment type="cofactor">
    <cofactor evidence="1">
        <name>FAD</name>
        <dbReference type="ChEBI" id="CHEBI:57692"/>
    </cofactor>
</comment>